<evidence type="ECO:0000256" key="1">
    <source>
        <dbReference type="SAM" id="MobiDB-lite"/>
    </source>
</evidence>
<feature type="compositionally biased region" description="Basic and acidic residues" evidence="1">
    <location>
        <begin position="48"/>
        <end position="59"/>
    </location>
</feature>
<reference evidence="3 4" key="1">
    <citation type="submission" date="2019-03" db="EMBL/GenBank/DDBJ databases">
        <title>Draft genome sequences of novel Actinobacteria.</title>
        <authorList>
            <person name="Sahin N."/>
            <person name="Ay H."/>
            <person name="Saygin H."/>
        </authorList>
    </citation>
    <scope>NUCLEOTIDE SEQUENCE [LARGE SCALE GENOMIC DNA]</scope>
    <source>
        <strain evidence="3 4">CH32</strain>
    </source>
</reference>
<feature type="signal peptide" evidence="2">
    <location>
        <begin position="1"/>
        <end position="28"/>
    </location>
</feature>
<dbReference type="OrthoDB" id="3540097at2"/>
<gene>
    <name evidence="3" type="ORF">E1286_40230</name>
</gene>
<sequence>MAEITTRSVTALVLAAAFATAAHPGAHAAHDARQAGQGSQAVPSDAQRPGDREGARRDFSCGTAAGGARVTTHMADPRLARNRPAACALALDVADAYREHVPAATPQDGLPYFLVQVRGIGWSCARVAGASVPYGQCTHPPGDNVKVFG</sequence>
<feature type="region of interest" description="Disordered" evidence="1">
    <location>
        <begin position="27"/>
        <end position="77"/>
    </location>
</feature>
<keyword evidence="4" id="KW-1185">Reference proteome</keyword>
<dbReference type="EMBL" id="SMKQ01000227">
    <property type="protein sequence ID" value="TDD34912.1"/>
    <property type="molecule type" value="Genomic_DNA"/>
</dbReference>
<organism evidence="3 4">
    <name type="scientific">Nonomuraea terrae</name>
    <dbReference type="NCBI Taxonomy" id="2530383"/>
    <lineage>
        <taxon>Bacteria</taxon>
        <taxon>Bacillati</taxon>
        <taxon>Actinomycetota</taxon>
        <taxon>Actinomycetes</taxon>
        <taxon>Streptosporangiales</taxon>
        <taxon>Streptosporangiaceae</taxon>
        <taxon>Nonomuraea</taxon>
    </lineage>
</organism>
<dbReference type="RefSeq" id="WP_132621458.1">
    <property type="nucleotide sequence ID" value="NZ_SMKQ01000227.1"/>
</dbReference>
<name>A0A4R4XWD1_9ACTN</name>
<comment type="caution">
    <text evidence="3">The sequence shown here is derived from an EMBL/GenBank/DDBJ whole genome shotgun (WGS) entry which is preliminary data.</text>
</comment>
<dbReference type="AlphaFoldDB" id="A0A4R4XWD1"/>
<accession>A0A4R4XWD1</accession>
<protein>
    <recommendedName>
        <fullName evidence="5">Subtilisin inhibitor domain-containing protein</fullName>
    </recommendedName>
</protein>
<proteinExistence type="predicted"/>
<dbReference type="Proteomes" id="UP000295302">
    <property type="component" value="Unassembled WGS sequence"/>
</dbReference>
<evidence type="ECO:0000313" key="3">
    <source>
        <dbReference type="EMBL" id="TDD34912.1"/>
    </source>
</evidence>
<keyword evidence="2" id="KW-0732">Signal</keyword>
<evidence type="ECO:0008006" key="5">
    <source>
        <dbReference type="Google" id="ProtNLM"/>
    </source>
</evidence>
<evidence type="ECO:0000313" key="4">
    <source>
        <dbReference type="Proteomes" id="UP000295302"/>
    </source>
</evidence>
<evidence type="ECO:0000256" key="2">
    <source>
        <dbReference type="SAM" id="SignalP"/>
    </source>
</evidence>
<feature type="chain" id="PRO_5020282567" description="Subtilisin inhibitor domain-containing protein" evidence="2">
    <location>
        <begin position="29"/>
        <end position="149"/>
    </location>
</feature>